<evidence type="ECO:0000313" key="1">
    <source>
        <dbReference type="EMBL" id="APO74582.1"/>
    </source>
</evidence>
<name>A0A1L5P339_RHIET</name>
<dbReference type="AlphaFoldDB" id="A0A1L5P339"/>
<evidence type="ECO:0000313" key="2">
    <source>
        <dbReference type="Proteomes" id="UP000185109"/>
    </source>
</evidence>
<dbReference type="Proteomes" id="UP000185109">
    <property type="component" value="Chromosome"/>
</dbReference>
<sequence length="167" mass="18888">MEINSSAVTKSLVDTKPGELIVFRMGEFRGYCIVLGHEPPYTVLGALDIATQENSRPFHFRRNNTSRCVSYGLDWFVNPSPSAEFWAGNQQHRFTAGCLHLEGNRWMVCFDSSDREYTELHFDLLNLDICASPANEAAPVLNWAIWESRDEFEREADPLVTVTAAQG</sequence>
<organism evidence="1 2">
    <name type="scientific">Rhizobium etli 8C-3</name>
    <dbReference type="NCBI Taxonomy" id="538025"/>
    <lineage>
        <taxon>Bacteria</taxon>
        <taxon>Pseudomonadati</taxon>
        <taxon>Pseudomonadota</taxon>
        <taxon>Alphaproteobacteria</taxon>
        <taxon>Hyphomicrobiales</taxon>
        <taxon>Rhizobiaceae</taxon>
        <taxon>Rhizobium/Agrobacterium group</taxon>
        <taxon>Rhizobium</taxon>
    </lineage>
</organism>
<proteinExistence type="predicted"/>
<dbReference type="RefSeq" id="WP_074061076.1">
    <property type="nucleotide sequence ID" value="NZ_CP017241.1"/>
</dbReference>
<protein>
    <submittedName>
        <fullName evidence="1">Uncharacterized protein</fullName>
    </submittedName>
</protein>
<dbReference type="EMBL" id="CP017241">
    <property type="protein sequence ID" value="APO74582.1"/>
    <property type="molecule type" value="Genomic_DNA"/>
</dbReference>
<gene>
    <name evidence="1" type="ORF">AM571_CH01761</name>
</gene>
<reference evidence="1 2" key="1">
    <citation type="submission" date="2016-09" db="EMBL/GenBank/DDBJ databases">
        <title>The complete genome sequences of Rhizobium gallicum, symbiovars gallicum and phaseoli, symbionts associated to common bean (Phaseolus vulgaris).</title>
        <authorList>
            <person name="Bustos P."/>
            <person name="Santamaria R.I."/>
            <person name="Perez-Carrascal O.M."/>
            <person name="Juarez S."/>
            <person name="Lozano L."/>
            <person name="Martinez-Flores I."/>
            <person name="Martinez-Romero E."/>
            <person name="Cevallos M."/>
            <person name="Romero D."/>
            <person name="Davila G."/>
            <person name="Gonzalez V."/>
        </authorList>
    </citation>
    <scope>NUCLEOTIDE SEQUENCE [LARGE SCALE GENOMIC DNA]</scope>
    <source>
        <strain evidence="1 2">8C-3</strain>
    </source>
</reference>
<accession>A0A1L5P339</accession>